<dbReference type="InterPro" id="IPR012337">
    <property type="entry name" value="RNaseH-like_sf"/>
</dbReference>
<dbReference type="Proteomes" id="UP000604083">
    <property type="component" value="Unassembled WGS sequence"/>
</dbReference>
<dbReference type="PANTHER" id="PTHR46889:SF4">
    <property type="entry name" value="TRANSPOSASE INSO FOR INSERTION SEQUENCE ELEMENT IS911B-RELATED"/>
    <property type="match status" value="1"/>
</dbReference>
<protein>
    <submittedName>
        <fullName evidence="2">DDE-type integrase/transposase/recombinase</fullName>
    </submittedName>
</protein>
<dbReference type="SUPFAM" id="SSF53098">
    <property type="entry name" value="Ribonuclease H-like"/>
    <property type="match status" value="1"/>
</dbReference>
<name>A0A934VJ38_9BACT</name>
<dbReference type="InterPro" id="IPR050900">
    <property type="entry name" value="Transposase_IS3/IS150/IS904"/>
</dbReference>
<dbReference type="InterPro" id="IPR036397">
    <property type="entry name" value="RNaseH_sf"/>
</dbReference>
<dbReference type="GO" id="GO:0003676">
    <property type="term" value="F:nucleic acid binding"/>
    <property type="evidence" value="ECO:0007669"/>
    <property type="project" value="InterPro"/>
</dbReference>
<reference evidence="2" key="1">
    <citation type="submission" date="2021-01" db="EMBL/GenBank/DDBJ databases">
        <title>Modified the classification status of verrucomicrobia.</title>
        <authorList>
            <person name="Feng X."/>
        </authorList>
    </citation>
    <scope>NUCLEOTIDE SEQUENCE</scope>
    <source>
        <strain evidence="2">KCTC 12986</strain>
    </source>
</reference>
<dbReference type="AlphaFoldDB" id="A0A934VJ38"/>
<gene>
    <name evidence="2" type="ORF">JIN78_16970</name>
</gene>
<dbReference type="Gene3D" id="3.30.420.10">
    <property type="entry name" value="Ribonuclease H-like superfamily/Ribonuclease H"/>
    <property type="match status" value="1"/>
</dbReference>
<proteinExistence type="predicted"/>
<dbReference type="EMBL" id="JAENIO010000158">
    <property type="protein sequence ID" value="MBK1835758.1"/>
    <property type="molecule type" value="Genomic_DNA"/>
</dbReference>
<dbReference type="PANTHER" id="PTHR46889">
    <property type="entry name" value="TRANSPOSASE INSF FOR INSERTION SEQUENCE IS3B-RELATED"/>
    <property type="match status" value="1"/>
</dbReference>
<evidence type="ECO:0000313" key="2">
    <source>
        <dbReference type="EMBL" id="MBK1835758.1"/>
    </source>
</evidence>
<accession>A0A934VJ38</accession>
<comment type="caution">
    <text evidence="2">The sequence shown here is derived from an EMBL/GenBank/DDBJ whole genome shotgun (WGS) entry which is preliminary data.</text>
</comment>
<feature type="non-terminal residue" evidence="2">
    <location>
        <position position="1"/>
    </location>
</feature>
<dbReference type="InterPro" id="IPR001584">
    <property type="entry name" value="Integrase_cat-core"/>
</dbReference>
<feature type="non-terminal residue" evidence="2">
    <location>
        <position position="140"/>
    </location>
</feature>
<dbReference type="PROSITE" id="PS50994">
    <property type="entry name" value="INTEGRASE"/>
    <property type="match status" value="1"/>
</dbReference>
<feature type="domain" description="Integrase catalytic" evidence="1">
    <location>
        <begin position="1"/>
        <end position="140"/>
    </location>
</feature>
<dbReference type="Pfam" id="PF00665">
    <property type="entry name" value="rve"/>
    <property type="match status" value="1"/>
</dbReference>
<keyword evidence="3" id="KW-1185">Reference proteome</keyword>
<organism evidence="2 3">
    <name type="scientific">Roseibacillus ishigakijimensis</name>
    <dbReference type="NCBI Taxonomy" id="454146"/>
    <lineage>
        <taxon>Bacteria</taxon>
        <taxon>Pseudomonadati</taxon>
        <taxon>Verrucomicrobiota</taxon>
        <taxon>Verrucomicrobiia</taxon>
        <taxon>Verrucomicrobiales</taxon>
        <taxon>Verrucomicrobiaceae</taxon>
        <taxon>Roseibacillus</taxon>
    </lineage>
</organism>
<evidence type="ECO:0000313" key="3">
    <source>
        <dbReference type="Proteomes" id="UP000604083"/>
    </source>
</evidence>
<sequence length="140" mass="16118">AVVRPNQVWCADITYIPMPRGNAYLCAVMDWSSRRVLGWSLSNTMETGLCLEALEKAFATTGKVPGIFNTDQGCQFTSEEWISRLEEKGIRVSMDGKGRWMDNVFIERLWRSVKYEEIYLHEHATLIGLCAGLEKWFARY</sequence>
<dbReference type="RefSeq" id="WP_200393189.1">
    <property type="nucleotide sequence ID" value="NZ_JAENIO010000158.1"/>
</dbReference>
<dbReference type="GO" id="GO:0015074">
    <property type="term" value="P:DNA integration"/>
    <property type="evidence" value="ECO:0007669"/>
    <property type="project" value="InterPro"/>
</dbReference>
<evidence type="ECO:0000259" key="1">
    <source>
        <dbReference type="PROSITE" id="PS50994"/>
    </source>
</evidence>